<evidence type="ECO:0000256" key="1">
    <source>
        <dbReference type="ARBA" id="ARBA00004370"/>
    </source>
</evidence>
<dbReference type="Gene3D" id="2.60.40.10">
    <property type="entry name" value="Immunoglobulins"/>
    <property type="match status" value="1"/>
</dbReference>
<dbReference type="Ensembl" id="ENSSAUT00010018863.1">
    <property type="protein sequence ID" value="ENSSAUP00010017841.1"/>
    <property type="gene ID" value="ENSSAUG00010008112.1"/>
</dbReference>
<organism evidence="9 10">
    <name type="scientific">Sparus aurata</name>
    <name type="common">Gilthead sea bream</name>
    <dbReference type="NCBI Taxonomy" id="8175"/>
    <lineage>
        <taxon>Eukaryota</taxon>
        <taxon>Metazoa</taxon>
        <taxon>Chordata</taxon>
        <taxon>Craniata</taxon>
        <taxon>Vertebrata</taxon>
        <taxon>Euteleostomi</taxon>
        <taxon>Actinopterygii</taxon>
        <taxon>Neopterygii</taxon>
        <taxon>Teleostei</taxon>
        <taxon>Neoteleostei</taxon>
        <taxon>Acanthomorphata</taxon>
        <taxon>Eupercaria</taxon>
        <taxon>Spariformes</taxon>
        <taxon>Sparidae</taxon>
        <taxon>Sparus</taxon>
    </lineage>
</organism>
<feature type="chain" id="PRO_5025341711" description="Ig-like domain-containing protein" evidence="7">
    <location>
        <begin position="35"/>
        <end position="155"/>
    </location>
</feature>
<evidence type="ECO:0000256" key="7">
    <source>
        <dbReference type="SAM" id="SignalP"/>
    </source>
</evidence>
<dbReference type="GO" id="GO:1903037">
    <property type="term" value="P:regulation of leukocyte cell-cell adhesion"/>
    <property type="evidence" value="ECO:0007669"/>
    <property type="project" value="UniProtKB-ARBA"/>
</dbReference>
<dbReference type="InterPro" id="IPR003599">
    <property type="entry name" value="Ig_sub"/>
</dbReference>
<dbReference type="FunFam" id="2.60.40.10:FF:000142">
    <property type="entry name" value="V-set domain-containing T-cell activation inhibitor 1"/>
    <property type="match status" value="1"/>
</dbReference>
<dbReference type="OMA" id="WTFFITL"/>
<protein>
    <recommendedName>
        <fullName evidence="8">Ig-like domain-containing protein</fullName>
    </recommendedName>
</protein>
<accession>A0A671UVT8</accession>
<dbReference type="GO" id="GO:0016020">
    <property type="term" value="C:membrane"/>
    <property type="evidence" value="ECO:0007669"/>
    <property type="project" value="UniProtKB-SubCell"/>
</dbReference>
<keyword evidence="10" id="KW-1185">Reference proteome</keyword>
<feature type="domain" description="Ig-like" evidence="8">
    <location>
        <begin position="38"/>
        <end position="142"/>
    </location>
</feature>
<evidence type="ECO:0000256" key="5">
    <source>
        <dbReference type="ARBA" id="ARBA00023180"/>
    </source>
</evidence>
<keyword evidence="2 7" id="KW-0732">Signal</keyword>
<reference evidence="9" key="2">
    <citation type="submission" date="2025-08" db="UniProtKB">
        <authorList>
            <consortium name="Ensembl"/>
        </authorList>
    </citation>
    <scope>IDENTIFICATION</scope>
</reference>
<dbReference type="PROSITE" id="PS50835">
    <property type="entry name" value="IG_LIKE"/>
    <property type="match status" value="1"/>
</dbReference>
<evidence type="ECO:0000256" key="2">
    <source>
        <dbReference type="ARBA" id="ARBA00022729"/>
    </source>
</evidence>
<dbReference type="PANTHER" id="PTHR24100">
    <property type="entry name" value="BUTYROPHILIN"/>
    <property type="match status" value="1"/>
</dbReference>
<dbReference type="InterPro" id="IPR013783">
    <property type="entry name" value="Ig-like_fold"/>
</dbReference>
<keyword evidence="4" id="KW-1015">Disulfide bond</keyword>
<dbReference type="SMART" id="SM00409">
    <property type="entry name" value="IG"/>
    <property type="match status" value="1"/>
</dbReference>
<dbReference type="InterPro" id="IPR007110">
    <property type="entry name" value="Ig-like_dom"/>
</dbReference>
<dbReference type="InterPro" id="IPR036179">
    <property type="entry name" value="Ig-like_dom_sf"/>
</dbReference>
<evidence type="ECO:0000313" key="10">
    <source>
        <dbReference type="Proteomes" id="UP000472265"/>
    </source>
</evidence>
<dbReference type="GeneTree" id="ENSGT01050000244843"/>
<evidence type="ECO:0000259" key="8">
    <source>
        <dbReference type="PROSITE" id="PS50835"/>
    </source>
</evidence>
<keyword evidence="5" id="KW-0325">Glycoprotein</keyword>
<dbReference type="InParanoid" id="A0A671UVT8"/>
<evidence type="ECO:0000256" key="3">
    <source>
        <dbReference type="ARBA" id="ARBA00023136"/>
    </source>
</evidence>
<keyword evidence="6" id="KW-0393">Immunoglobulin domain</keyword>
<dbReference type="Proteomes" id="UP000472265">
    <property type="component" value="Chromosome 10"/>
</dbReference>
<reference evidence="9" key="1">
    <citation type="submission" date="2021-04" db="EMBL/GenBank/DDBJ databases">
        <authorList>
            <consortium name="Wellcome Sanger Institute Data Sharing"/>
        </authorList>
    </citation>
    <scope>NUCLEOTIDE SEQUENCE [LARGE SCALE GENOMIC DNA]</scope>
</reference>
<evidence type="ECO:0000256" key="6">
    <source>
        <dbReference type="ARBA" id="ARBA00023319"/>
    </source>
</evidence>
<keyword evidence="3" id="KW-0472">Membrane</keyword>
<name>A0A671UVT8_SPAAU</name>
<dbReference type="AlphaFoldDB" id="A0A671UVT8"/>
<evidence type="ECO:0000313" key="9">
    <source>
        <dbReference type="Ensembl" id="ENSSAUP00010017841.1"/>
    </source>
</evidence>
<reference evidence="9" key="3">
    <citation type="submission" date="2025-09" db="UniProtKB">
        <authorList>
            <consortium name="Ensembl"/>
        </authorList>
    </citation>
    <scope>IDENTIFICATION</scope>
</reference>
<feature type="signal peptide" evidence="7">
    <location>
        <begin position="1"/>
        <end position="34"/>
    </location>
</feature>
<dbReference type="InterPro" id="IPR013106">
    <property type="entry name" value="Ig_V-set"/>
</dbReference>
<dbReference type="InterPro" id="IPR050504">
    <property type="entry name" value="IgSF_BTN/MOG"/>
</dbReference>
<dbReference type="SMART" id="SM00406">
    <property type="entry name" value="IGv"/>
    <property type="match status" value="1"/>
</dbReference>
<evidence type="ECO:0000256" key="4">
    <source>
        <dbReference type="ARBA" id="ARBA00023157"/>
    </source>
</evidence>
<comment type="subcellular location">
    <subcellularLocation>
        <location evidence="1">Membrane</location>
    </subcellularLocation>
</comment>
<sequence length="155" mass="17427">MRCLNHGLFSSIRGSVLQHMVILLLLAFSFRGQAQRVPPPLRMVTLVGEDVVLPCRLEPPLDAVSKSVEWARPDLEPRFVHVWHEGRDHLVNQNPSYKGRTSVSINKLKQGDLSLFLSAVKLSDHGLYRCYFPQKSKESTVELVVGESACDSFCP</sequence>
<dbReference type="GO" id="GO:0050863">
    <property type="term" value="P:regulation of T cell activation"/>
    <property type="evidence" value="ECO:0007669"/>
    <property type="project" value="UniProtKB-ARBA"/>
</dbReference>
<dbReference type="SUPFAM" id="SSF48726">
    <property type="entry name" value="Immunoglobulin"/>
    <property type="match status" value="1"/>
</dbReference>
<proteinExistence type="predicted"/>
<dbReference type="Pfam" id="PF07686">
    <property type="entry name" value="V-set"/>
    <property type="match status" value="1"/>
</dbReference>